<feature type="transmembrane region" description="Helical" evidence="1">
    <location>
        <begin position="175"/>
        <end position="198"/>
    </location>
</feature>
<dbReference type="EMBL" id="MW334947">
    <property type="protein sequence ID" value="QRV61244.1"/>
    <property type="molecule type" value="Genomic_DNA"/>
</dbReference>
<accession>A0A894JN25</accession>
<keyword evidence="2" id="KW-0496">Mitochondrion</keyword>
<evidence type="ECO:0000256" key="1">
    <source>
        <dbReference type="SAM" id="Phobius"/>
    </source>
</evidence>
<geneLocation type="mitochondrion" evidence="2"/>
<reference evidence="2" key="2">
    <citation type="journal article" name="Parasit. Vectors">
        <title>Mitochondrial genomes of two eucotylids as the first representatives from the superfamily Microphalloidea (Trematoda) and phylogenetic implications.</title>
        <authorList>
            <person name="Suleman"/>
            <person name="Muhammad N."/>
            <person name="Khan M.S."/>
            <person name="Tkach V.V."/>
            <person name="Ullah H."/>
            <person name="Ehsan M."/>
            <person name="Ma J."/>
            <person name="Zhu X.Q."/>
        </authorList>
    </citation>
    <scope>NUCLEOTIDE SEQUENCE</scope>
    <source>
        <strain evidence="2">Pakistan</strain>
    </source>
</reference>
<feature type="transmembrane region" description="Helical" evidence="1">
    <location>
        <begin position="79"/>
        <end position="100"/>
    </location>
</feature>
<keyword evidence="1" id="KW-0812">Transmembrane</keyword>
<evidence type="ECO:0000313" key="2">
    <source>
        <dbReference type="EMBL" id="QRV61244.1"/>
    </source>
</evidence>
<keyword evidence="1" id="KW-0472">Membrane</keyword>
<proteinExistence type="predicted"/>
<feature type="transmembrane region" description="Helical" evidence="1">
    <location>
        <begin position="112"/>
        <end position="131"/>
    </location>
</feature>
<feature type="transmembrane region" description="Helical" evidence="1">
    <location>
        <begin position="143"/>
        <end position="163"/>
    </location>
</feature>
<feature type="transmembrane region" description="Helical" evidence="1">
    <location>
        <begin position="54"/>
        <end position="73"/>
    </location>
</feature>
<feature type="transmembrane region" description="Helical" evidence="1">
    <location>
        <begin position="28"/>
        <end position="47"/>
    </location>
</feature>
<protein>
    <submittedName>
        <fullName evidence="2">NADH dehydrogenase subunit 2</fullName>
    </submittedName>
</protein>
<organism evidence="2">
    <name type="scientific">Tamerlania zarudnyi</name>
    <dbReference type="NCBI Taxonomy" id="138578"/>
    <lineage>
        <taxon>Eukaryota</taxon>
        <taxon>Metazoa</taxon>
        <taxon>Spiralia</taxon>
        <taxon>Lophotrochozoa</taxon>
        <taxon>Platyhelminthes</taxon>
        <taxon>Trematoda</taxon>
        <taxon>Digenea</taxon>
        <taxon>Plagiorchiida</taxon>
        <taxon>Echinostomata</taxon>
        <taxon>Echinostomatoidea</taxon>
        <taxon>Eucotylidae</taxon>
        <taxon>Tamerlania</taxon>
    </lineage>
</organism>
<dbReference type="AlphaFoldDB" id="A0A894JN25"/>
<reference evidence="2" key="1">
    <citation type="submission" date="2020-12" db="EMBL/GenBank/DDBJ databases">
        <authorList>
            <person name="Suleman S."/>
            <person name="Zhu X.-Q."/>
            <person name="Muhammad N."/>
        </authorList>
    </citation>
    <scope>NUCLEOTIDE SEQUENCE</scope>
    <source>
        <strain evidence="2">Pakistan</strain>
    </source>
</reference>
<name>A0A894JN25_9TREM</name>
<feature type="transmembrane region" description="Helical" evidence="1">
    <location>
        <begin position="218"/>
        <end position="237"/>
    </location>
</feature>
<gene>
    <name evidence="2" type="primary">NAD2</name>
</gene>
<keyword evidence="1" id="KW-1133">Transmembrane helix</keyword>
<sequence length="289" mass="33083">MRGALLVGVSVFSMSVFSFCILCSSGLFQIWFFLELLGLSLIPLFFLCPQVNILQSLFSYLVASFLASCFILAGVLSDFYVYSCLLGLLLKFGVFPFYFWVYGVVRHSNWCVVWSLSTYLKIPIFVIYYLFGSGVVMGWVEWTAFLGLIVLSFLFWFCSYDLYSCWCHMMLSSTVVMVVVSFASLELLCYLFAFYLVWATLVLMTIWCCDKVGLLTSYYAFLVCGSVMAFPLSLGIFYKLLSSYCLFSFTFPPFIAWILYSISEQLYFLNLLVNYDLLRSDPSLLLGDV</sequence>
<feature type="transmembrane region" description="Helical" evidence="1">
    <location>
        <begin position="244"/>
        <end position="262"/>
    </location>
</feature>